<dbReference type="AlphaFoldDB" id="A0A8H6F0L9"/>
<comment type="caution">
    <text evidence="1">The sequence shown here is derived from an EMBL/GenBank/DDBJ whole genome shotgun (WGS) entry which is preliminary data.</text>
</comment>
<organism evidence="1 2">
    <name type="scientific">Dekkera bruxellensis</name>
    <name type="common">Brettanomyces custersii</name>
    <dbReference type="NCBI Taxonomy" id="5007"/>
    <lineage>
        <taxon>Eukaryota</taxon>
        <taxon>Fungi</taxon>
        <taxon>Dikarya</taxon>
        <taxon>Ascomycota</taxon>
        <taxon>Saccharomycotina</taxon>
        <taxon>Pichiomycetes</taxon>
        <taxon>Pichiales</taxon>
        <taxon>Pichiaceae</taxon>
        <taxon>Brettanomyces</taxon>
    </lineage>
</organism>
<evidence type="ECO:0000313" key="1">
    <source>
        <dbReference type="EMBL" id="KAF6016267.1"/>
    </source>
</evidence>
<protein>
    <submittedName>
        <fullName evidence="1">Uncharacterized protein</fullName>
    </submittedName>
</protein>
<accession>A0A8H6F0L9</accession>
<gene>
    <name evidence="1" type="ORF">HII12_000007</name>
</gene>
<reference evidence="1 2" key="1">
    <citation type="journal article" date="2020" name="Appl. Microbiol. Biotechnol.">
        <title>Targeted gene deletion in Brettanomyces bruxellensis with an expression-free CRISPR-Cas9 system.</title>
        <authorList>
            <person name="Varela C."/>
            <person name="Bartel C."/>
            <person name="Onetto C."/>
            <person name="Borneman A."/>
        </authorList>
    </citation>
    <scope>NUCLEOTIDE SEQUENCE [LARGE SCALE GENOMIC DNA]</scope>
    <source>
        <strain evidence="1 2">AWRI1613</strain>
    </source>
</reference>
<evidence type="ECO:0000313" key="2">
    <source>
        <dbReference type="Proteomes" id="UP000568158"/>
    </source>
</evidence>
<sequence length="100" mass="11859">MSTEFIGPLPIQWILLKEAQISQRNCENNYKYLGKSEDCKQNGTRFWKDDSNKDQESYTKVSRKEKHNAKERQNAIIANRLMITVKENVKVFRTYEVVPF</sequence>
<proteinExistence type="predicted"/>
<dbReference type="Proteomes" id="UP000568158">
    <property type="component" value="Unassembled WGS sequence"/>
</dbReference>
<name>A0A8H6F0L9_DEKBR</name>
<dbReference type="EMBL" id="JABCYN010000001">
    <property type="protein sequence ID" value="KAF6016267.1"/>
    <property type="molecule type" value="Genomic_DNA"/>
</dbReference>